<organism evidence="2 3">
    <name type="scientific">Dokdonella fugitiva</name>
    <dbReference type="NCBI Taxonomy" id="328517"/>
    <lineage>
        <taxon>Bacteria</taxon>
        <taxon>Pseudomonadati</taxon>
        <taxon>Pseudomonadota</taxon>
        <taxon>Gammaproteobacteria</taxon>
        <taxon>Lysobacterales</taxon>
        <taxon>Rhodanobacteraceae</taxon>
        <taxon>Dokdonella</taxon>
    </lineage>
</organism>
<accession>A0A839EWX3</accession>
<keyword evidence="1" id="KW-1133">Transmembrane helix</keyword>
<feature type="transmembrane region" description="Helical" evidence="1">
    <location>
        <begin position="54"/>
        <end position="77"/>
    </location>
</feature>
<keyword evidence="3" id="KW-1185">Reference proteome</keyword>
<feature type="transmembrane region" description="Helical" evidence="1">
    <location>
        <begin position="117"/>
        <end position="137"/>
    </location>
</feature>
<keyword evidence="1" id="KW-0812">Transmembrane</keyword>
<evidence type="ECO:0000313" key="3">
    <source>
        <dbReference type="Proteomes" id="UP000550401"/>
    </source>
</evidence>
<evidence type="ECO:0000313" key="2">
    <source>
        <dbReference type="EMBL" id="MBA8886272.1"/>
    </source>
</evidence>
<name>A0A839EWX3_9GAMM</name>
<evidence type="ECO:0000256" key="1">
    <source>
        <dbReference type="SAM" id="Phobius"/>
    </source>
</evidence>
<dbReference type="RefSeq" id="WP_182529365.1">
    <property type="nucleotide sequence ID" value="NZ_JACGXL010000001.1"/>
</dbReference>
<dbReference type="Proteomes" id="UP000550401">
    <property type="component" value="Unassembled WGS sequence"/>
</dbReference>
<gene>
    <name evidence="2" type="ORF">FHW12_000463</name>
</gene>
<sequence>MTTDIQRADTRLRRTTALVLALAVPAAAALVYFAQRWLIERAIASSIEDLVVQMRHWIGIAVAASAACLFVLAIHALRRARAAAAQQRWPVAGARVLRDTPVRHGEAALRAARLLKLVSLLLFVFAAATFALSWRLFGV</sequence>
<keyword evidence="1" id="KW-0472">Membrane</keyword>
<dbReference type="AlphaFoldDB" id="A0A839EWX3"/>
<comment type="caution">
    <text evidence="2">The sequence shown here is derived from an EMBL/GenBank/DDBJ whole genome shotgun (WGS) entry which is preliminary data.</text>
</comment>
<protein>
    <submittedName>
        <fullName evidence="2">Uncharacterized protein</fullName>
    </submittedName>
</protein>
<reference evidence="2 3" key="1">
    <citation type="submission" date="2020-07" db="EMBL/GenBank/DDBJ databases">
        <title>Genomic Encyclopedia of Type Strains, Phase IV (KMG-V): Genome sequencing to study the core and pangenomes of soil and plant-associated prokaryotes.</title>
        <authorList>
            <person name="Whitman W."/>
        </authorList>
    </citation>
    <scope>NUCLEOTIDE SEQUENCE [LARGE SCALE GENOMIC DNA]</scope>
    <source>
        <strain evidence="2 3">RH2WT43</strain>
    </source>
</reference>
<dbReference type="EMBL" id="JACGXL010000001">
    <property type="protein sequence ID" value="MBA8886272.1"/>
    <property type="molecule type" value="Genomic_DNA"/>
</dbReference>
<proteinExistence type="predicted"/>
<feature type="transmembrane region" description="Helical" evidence="1">
    <location>
        <begin position="12"/>
        <end position="34"/>
    </location>
</feature>